<evidence type="ECO:0000313" key="2">
    <source>
        <dbReference type="EMBL" id="MBL0370811.1"/>
    </source>
</evidence>
<accession>A0A936YMA5</accession>
<dbReference type="InterPro" id="IPR032635">
    <property type="entry name" value="Anti_2"/>
</dbReference>
<feature type="domain" description="Surface antigen" evidence="1">
    <location>
        <begin position="8"/>
        <end position="115"/>
    </location>
</feature>
<sequence>MGFGMSGFESTDKKLTTSAVQNNYQALPDSVSDEVTVRNAVSSADISKPGPTNIPWANTSTGSAGVINTIQEENNGSYVCRLFTTTRHSYRGIANFGGKACLVGSGEWQVINFKEIG</sequence>
<protein>
    <recommendedName>
        <fullName evidence="1">Surface antigen domain-containing protein</fullName>
    </recommendedName>
</protein>
<dbReference type="Proteomes" id="UP000633219">
    <property type="component" value="Unassembled WGS sequence"/>
</dbReference>
<evidence type="ECO:0000313" key="3">
    <source>
        <dbReference type="Proteomes" id="UP000633219"/>
    </source>
</evidence>
<name>A0A936YMA5_9HYPH</name>
<reference evidence="2" key="1">
    <citation type="submission" date="2021-01" db="EMBL/GenBank/DDBJ databases">
        <title>Rhizobium sp. strain KVB221 16S ribosomal RNA gene Genome sequencing and assembly.</title>
        <authorList>
            <person name="Kang M."/>
        </authorList>
    </citation>
    <scope>NUCLEOTIDE SEQUENCE</scope>
    <source>
        <strain evidence="2">KVB221</strain>
    </source>
</reference>
<keyword evidence="3" id="KW-1185">Reference proteome</keyword>
<evidence type="ECO:0000259" key="1">
    <source>
        <dbReference type="Pfam" id="PF16998"/>
    </source>
</evidence>
<dbReference type="AlphaFoldDB" id="A0A936YMA5"/>
<dbReference type="EMBL" id="JAEQNC010000001">
    <property type="protein sequence ID" value="MBL0370811.1"/>
    <property type="molecule type" value="Genomic_DNA"/>
</dbReference>
<dbReference type="Pfam" id="PF16998">
    <property type="entry name" value="17kDa_Anti_2"/>
    <property type="match status" value="1"/>
</dbReference>
<dbReference type="RefSeq" id="WP_201652695.1">
    <property type="nucleotide sequence ID" value="NZ_JAEQNC010000001.1"/>
</dbReference>
<comment type="caution">
    <text evidence="2">The sequence shown here is derived from an EMBL/GenBank/DDBJ whole genome shotgun (WGS) entry which is preliminary data.</text>
</comment>
<proteinExistence type="predicted"/>
<gene>
    <name evidence="2" type="ORF">JJB09_02105</name>
</gene>
<organism evidence="2 3">
    <name type="scientific">Rhizobium setariae</name>
    <dbReference type="NCBI Taxonomy" id="2801340"/>
    <lineage>
        <taxon>Bacteria</taxon>
        <taxon>Pseudomonadati</taxon>
        <taxon>Pseudomonadota</taxon>
        <taxon>Alphaproteobacteria</taxon>
        <taxon>Hyphomicrobiales</taxon>
        <taxon>Rhizobiaceae</taxon>
        <taxon>Rhizobium/Agrobacterium group</taxon>
        <taxon>Rhizobium</taxon>
    </lineage>
</organism>